<dbReference type="Pfam" id="PF00892">
    <property type="entry name" value="EamA"/>
    <property type="match status" value="2"/>
</dbReference>
<dbReference type="InterPro" id="IPR037185">
    <property type="entry name" value="EmrE-like"/>
</dbReference>
<dbReference type="InterPro" id="IPR000620">
    <property type="entry name" value="EamA_dom"/>
</dbReference>
<keyword evidence="10" id="KW-0443">Lipid metabolism</keyword>
<protein>
    <submittedName>
        <fullName evidence="14">Membrane protein</fullName>
    </submittedName>
</protein>
<gene>
    <name evidence="14" type="ORF">Back11_01290</name>
</gene>
<reference evidence="14 15" key="1">
    <citation type="submission" date="2018-11" db="EMBL/GenBank/DDBJ databases">
        <title>Complete genome sequence of Paenibacillus baekrokdamisoli strain KCTC 33723.</title>
        <authorList>
            <person name="Kang S.W."/>
            <person name="Lee K.C."/>
            <person name="Kim K.K."/>
            <person name="Kim J.S."/>
            <person name="Kim D.S."/>
            <person name="Ko S.H."/>
            <person name="Yang S.H."/>
            <person name="Lee J.S."/>
        </authorList>
    </citation>
    <scope>NUCLEOTIDE SEQUENCE [LARGE SCALE GENOMIC DNA]</scope>
    <source>
        <strain evidence="14 15">KCTC 33723</strain>
    </source>
</reference>
<feature type="transmembrane region" description="Helical" evidence="12">
    <location>
        <begin position="268"/>
        <end position="287"/>
    </location>
</feature>
<dbReference type="RefSeq" id="WP_125665696.1">
    <property type="nucleotide sequence ID" value="NZ_AP019308.1"/>
</dbReference>
<evidence type="ECO:0000256" key="9">
    <source>
        <dbReference type="ARBA" id="ARBA00022989"/>
    </source>
</evidence>
<feature type="transmembrane region" description="Helical" evidence="12">
    <location>
        <begin position="61"/>
        <end position="79"/>
    </location>
</feature>
<comment type="subcellular location">
    <subcellularLocation>
        <location evidence="1">Cell membrane</location>
        <topology evidence="1">Multi-pass membrane protein</topology>
    </subcellularLocation>
</comment>
<feature type="domain" description="EamA" evidence="13">
    <location>
        <begin position="153"/>
        <end position="284"/>
    </location>
</feature>
<keyword evidence="4" id="KW-0444">Lipid biosynthesis</keyword>
<dbReference type="Proteomes" id="UP000275368">
    <property type="component" value="Chromosome"/>
</dbReference>
<dbReference type="InterPro" id="IPR000390">
    <property type="entry name" value="Small_drug/metabolite_transptr"/>
</dbReference>
<keyword evidence="7 12" id="KW-0812">Transmembrane</keyword>
<evidence type="ECO:0000313" key="15">
    <source>
        <dbReference type="Proteomes" id="UP000275368"/>
    </source>
</evidence>
<evidence type="ECO:0000259" key="13">
    <source>
        <dbReference type="Pfam" id="PF00892"/>
    </source>
</evidence>
<name>A0A3G9J601_9BACL</name>
<keyword evidence="8" id="KW-0448">Lipopolysaccharide biosynthesis</keyword>
<feature type="transmembrane region" description="Helical" evidence="12">
    <location>
        <begin position="91"/>
        <end position="112"/>
    </location>
</feature>
<feature type="transmembrane region" description="Helical" evidence="12">
    <location>
        <begin position="212"/>
        <end position="234"/>
    </location>
</feature>
<evidence type="ECO:0000256" key="8">
    <source>
        <dbReference type="ARBA" id="ARBA00022985"/>
    </source>
</evidence>
<evidence type="ECO:0000256" key="5">
    <source>
        <dbReference type="ARBA" id="ARBA00022519"/>
    </source>
</evidence>
<dbReference type="GO" id="GO:0009103">
    <property type="term" value="P:lipopolysaccharide biosynthetic process"/>
    <property type="evidence" value="ECO:0007669"/>
    <property type="project" value="UniProtKB-KW"/>
</dbReference>
<evidence type="ECO:0000256" key="3">
    <source>
        <dbReference type="ARBA" id="ARBA00022475"/>
    </source>
</evidence>
<keyword evidence="11 12" id="KW-0472">Membrane</keyword>
<evidence type="ECO:0000256" key="4">
    <source>
        <dbReference type="ARBA" id="ARBA00022516"/>
    </source>
</evidence>
<evidence type="ECO:0000256" key="12">
    <source>
        <dbReference type="SAM" id="Phobius"/>
    </source>
</evidence>
<feature type="domain" description="EamA" evidence="13">
    <location>
        <begin position="5"/>
        <end position="134"/>
    </location>
</feature>
<dbReference type="KEGG" id="pbk:Back11_01290"/>
<dbReference type="PANTHER" id="PTHR30561">
    <property type="entry name" value="SMR FAMILY PROTON-DEPENDENT DRUG EFFLUX TRANSPORTER SUGE"/>
    <property type="match status" value="1"/>
</dbReference>
<dbReference type="OrthoDB" id="157232at2"/>
<evidence type="ECO:0000256" key="11">
    <source>
        <dbReference type="ARBA" id="ARBA00023136"/>
    </source>
</evidence>
<keyword evidence="15" id="KW-1185">Reference proteome</keyword>
<evidence type="ECO:0000256" key="1">
    <source>
        <dbReference type="ARBA" id="ARBA00004651"/>
    </source>
</evidence>
<keyword evidence="9 12" id="KW-1133">Transmembrane helix</keyword>
<dbReference type="AlphaFoldDB" id="A0A3G9J601"/>
<evidence type="ECO:0000256" key="6">
    <source>
        <dbReference type="ARBA" id="ARBA00022556"/>
    </source>
</evidence>
<accession>A0A3G9J601</accession>
<evidence type="ECO:0000256" key="10">
    <source>
        <dbReference type="ARBA" id="ARBA00023098"/>
    </source>
</evidence>
<organism evidence="14 15">
    <name type="scientific">Paenibacillus baekrokdamisoli</name>
    <dbReference type="NCBI Taxonomy" id="1712516"/>
    <lineage>
        <taxon>Bacteria</taxon>
        <taxon>Bacillati</taxon>
        <taxon>Bacillota</taxon>
        <taxon>Bacilli</taxon>
        <taxon>Bacillales</taxon>
        <taxon>Paenibacillaceae</taxon>
        <taxon>Paenibacillus</taxon>
    </lineage>
</organism>
<evidence type="ECO:0000313" key="14">
    <source>
        <dbReference type="EMBL" id="BBH18784.1"/>
    </source>
</evidence>
<evidence type="ECO:0000256" key="7">
    <source>
        <dbReference type="ARBA" id="ARBA00022692"/>
    </source>
</evidence>
<feature type="transmembrane region" description="Helical" evidence="12">
    <location>
        <begin position="150"/>
        <end position="170"/>
    </location>
</feature>
<keyword evidence="6" id="KW-0441">Lipid A biosynthesis</keyword>
<proteinExistence type="inferred from homology"/>
<feature type="transmembrane region" description="Helical" evidence="12">
    <location>
        <begin position="182"/>
        <end position="200"/>
    </location>
</feature>
<dbReference type="GO" id="GO:0005886">
    <property type="term" value="C:plasma membrane"/>
    <property type="evidence" value="ECO:0007669"/>
    <property type="project" value="UniProtKB-SubCell"/>
</dbReference>
<dbReference type="Gene3D" id="1.10.3730.20">
    <property type="match status" value="2"/>
</dbReference>
<keyword evidence="3" id="KW-1003">Cell membrane</keyword>
<feature type="transmembrane region" description="Helical" evidence="12">
    <location>
        <begin position="118"/>
        <end position="138"/>
    </location>
</feature>
<feature type="transmembrane region" description="Helical" evidence="12">
    <location>
        <begin position="31"/>
        <end position="49"/>
    </location>
</feature>
<sequence>MVTAALLLVLCSGLTHAIWNLFTKRSLNKSVFLWSIHIAATVLLLPYFIYELFHMEITGSFLLLVFFSMSFQGGYFIFLSRAYSYGDMSQVYPIMRGTGAFFVPVMSVLVFGESLSPIGWIGLCCIVGGLFAISGFFGKREIRENKERSIASKAVLSALAVGFCITGYTLLDKQLVQNMSPFALIEISNISYVIFSTFAVMKSKQIKQEWQVNWRTIMIGTFLAPGSYVLFLFAMKLAPLASIAPIREVGTVFGTLLGVFLLKEQNGLLRVIMSSVITIGIISIALMG</sequence>
<feature type="transmembrane region" description="Helical" evidence="12">
    <location>
        <begin position="6"/>
        <end position="22"/>
    </location>
</feature>
<feature type="transmembrane region" description="Helical" evidence="12">
    <location>
        <begin position="240"/>
        <end position="261"/>
    </location>
</feature>
<evidence type="ECO:0000256" key="2">
    <source>
        <dbReference type="ARBA" id="ARBA00007362"/>
    </source>
</evidence>
<keyword evidence="5" id="KW-0997">Cell inner membrane</keyword>
<comment type="similarity">
    <text evidence="2">Belongs to the EamA transporter family.</text>
</comment>
<dbReference type="GO" id="GO:0022857">
    <property type="term" value="F:transmembrane transporter activity"/>
    <property type="evidence" value="ECO:0007669"/>
    <property type="project" value="InterPro"/>
</dbReference>
<dbReference type="EMBL" id="AP019308">
    <property type="protein sequence ID" value="BBH18784.1"/>
    <property type="molecule type" value="Genomic_DNA"/>
</dbReference>
<dbReference type="PANTHER" id="PTHR30561:SF9">
    <property type="entry name" value="4-AMINO-4-DEOXY-L-ARABINOSE-PHOSPHOUNDECAPRENOL FLIPPASE SUBUNIT ARNF-RELATED"/>
    <property type="match status" value="1"/>
</dbReference>
<dbReference type="SUPFAM" id="SSF103481">
    <property type="entry name" value="Multidrug resistance efflux transporter EmrE"/>
    <property type="match status" value="2"/>
</dbReference>